<sequence length="313" mass="33211">MSNASRPTHRTHDLVVGVDGTPAGANALRYAMKESALSGGTVEVVHVVPDYAPLAGMYPIAAAELMEAGRAALETTLREVGTSTSGARVVTLLKRGAVVKTLATAGEHALEIVVGSDRRPVSSRLFTGNVSTGVAASAAVPVVSVPETWSAERETGTVLVGVKRYDQSDALLAEAFEVARRRGSRLVILHAWRFPSAYDAVIVSDPATLAEWGERAQSELEDHLAPWRQSHPDVAVELRCRHDHSAQALVHASADADELVIARKAHGFPAAAHLGSTARTVLLYAHCPVRVVPRVHQSVTPDLELEASGSELT</sequence>
<keyword evidence="4" id="KW-1185">Reference proteome</keyword>
<dbReference type="PANTHER" id="PTHR46268:SF6">
    <property type="entry name" value="UNIVERSAL STRESS PROTEIN UP12"/>
    <property type="match status" value="1"/>
</dbReference>
<name>A0ABS1LA15_9ACTN</name>
<comment type="similarity">
    <text evidence="1">Belongs to the universal stress protein A family.</text>
</comment>
<feature type="domain" description="UspA" evidence="2">
    <location>
        <begin position="14"/>
        <end position="146"/>
    </location>
</feature>
<dbReference type="SUPFAM" id="SSF52402">
    <property type="entry name" value="Adenine nucleotide alpha hydrolases-like"/>
    <property type="match status" value="2"/>
</dbReference>
<evidence type="ECO:0000313" key="3">
    <source>
        <dbReference type="EMBL" id="MBL0748362.1"/>
    </source>
</evidence>
<accession>A0ABS1LA15</accession>
<protein>
    <submittedName>
        <fullName evidence="3">Universal stress protein</fullName>
    </submittedName>
</protein>
<reference evidence="3 4" key="1">
    <citation type="submission" date="2021-01" db="EMBL/GenBank/DDBJ databases">
        <title>Genome seq and assembly of Nocardiodes sp. G10.</title>
        <authorList>
            <person name="Chhetri G."/>
        </authorList>
    </citation>
    <scope>NUCLEOTIDE SEQUENCE [LARGE SCALE GENOMIC DNA]</scope>
    <source>
        <strain evidence="3 4">G10</strain>
    </source>
</reference>
<dbReference type="InterPro" id="IPR014729">
    <property type="entry name" value="Rossmann-like_a/b/a_fold"/>
</dbReference>
<dbReference type="Gene3D" id="3.40.50.620">
    <property type="entry name" value="HUPs"/>
    <property type="match status" value="2"/>
</dbReference>
<dbReference type="RefSeq" id="WP_201936534.1">
    <property type="nucleotide sequence ID" value="NZ_JAERSG010000003.1"/>
</dbReference>
<dbReference type="PRINTS" id="PR01438">
    <property type="entry name" value="UNVRSLSTRESS"/>
</dbReference>
<evidence type="ECO:0000256" key="1">
    <source>
        <dbReference type="ARBA" id="ARBA00008791"/>
    </source>
</evidence>
<dbReference type="EMBL" id="JAERSG010000003">
    <property type="protein sequence ID" value="MBL0748362.1"/>
    <property type="molecule type" value="Genomic_DNA"/>
</dbReference>
<dbReference type="Proteomes" id="UP000636918">
    <property type="component" value="Unassembled WGS sequence"/>
</dbReference>
<dbReference type="Pfam" id="PF00582">
    <property type="entry name" value="Usp"/>
    <property type="match status" value="2"/>
</dbReference>
<comment type="caution">
    <text evidence="3">The sequence shown here is derived from an EMBL/GenBank/DDBJ whole genome shotgun (WGS) entry which is preliminary data.</text>
</comment>
<gene>
    <name evidence="3" type="ORF">JI751_12140</name>
</gene>
<feature type="domain" description="UspA" evidence="2">
    <location>
        <begin position="157"/>
        <end position="293"/>
    </location>
</feature>
<proteinExistence type="inferred from homology"/>
<evidence type="ECO:0000313" key="4">
    <source>
        <dbReference type="Proteomes" id="UP000636918"/>
    </source>
</evidence>
<dbReference type="InterPro" id="IPR006016">
    <property type="entry name" value="UspA"/>
</dbReference>
<dbReference type="PANTHER" id="PTHR46268">
    <property type="entry name" value="STRESS RESPONSE PROTEIN NHAX"/>
    <property type="match status" value="1"/>
</dbReference>
<organism evidence="3 4">
    <name type="scientific">Nocardioides baculatus</name>
    <dbReference type="NCBI Taxonomy" id="2801337"/>
    <lineage>
        <taxon>Bacteria</taxon>
        <taxon>Bacillati</taxon>
        <taxon>Actinomycetota</taxon>
        <taxon>Actinomycetes</taxon>
        <taxon>Propionibacteriales</taxon>
        <taxon>Nocardioidaceae</taxon>
        <taxon>Nocardioides</taxon>
    </lineage>
</organism>
<dbReference type="InterPro" id="IPR006015">
    <property type="entry name" value="Universal_stress_UspA"/>
</dbReference>
<evidence type="ECO:0000259" key="2">
    <source>
        <dbReference type="Pfam" id="PF00582"/>
    </source>
</evidence>